<dbReference type="SUPFAM" id="SSF48652">
    <property type="entry name" value="Tetraspanin"/>
    <property type="match status" value="1"/>
</dbReference>
<evidence type="ECO:0000256" key="4">
    <source>
        <dbReference type="ARBA" id="ARBA00023136"/>
    </source>
</evidence>
<evidence type="ECO:0000256" key="1">
    <source>
        <dbReference type="ARBA" id="ARBA00004141"/>
    </source>
</evidence>
<organism evidence="7 9">
    <name type="scientific">Trichuris muris</name>
    <name type="common">Mouse whipworm</name>
    <dbReference type="NCBI Taxonomy" id="70415"/>
    <lineage>
        <taxon>Eukaryota</taxon>
        <taxon>Metazoa</taxon>
        <taxon>Ecdysozoa</taxon>
        <taxon>Nematoda</taxon>
        <taxon>Enoplea</taxon>
        <taxon>Dorylaimia</taxon>
        <taxon>Trichinellida</taxon>
        <taxon>Trichuridae</taxon>
        <taxon>Trichuris</taxon>
    </lineage>
</organism>
<dbReference type="Proteomes" id="UP000046395">
    <property type="component" value="Unassembled WGS sequence"/>
</dbReference>
<evidence type="ECO:0000256" key="2">
    <source>
        <dbReference type="ARBA" id="ARBA00022692"/>
    </source>
</evidence>
<proteinExistence type="predicted"/>
<dbReference type="GO" id="GO:0016020">
    <property type="term" value="C:membrane"/>
    <property type="evidence" value="ECO:0007669"/>
    <property type="project" value="UniProtKB-SubCell"/>
</dbReference>
<feature type="transmembrane region" description="Helical" evidence="6">
    <location>
        <begin position="58"/>
        <end position="79"/>
    </location>
</feature>
<feature type="transmembrane region" description="Helical" evidence="6">
    <location>
        <begin position="119"/>
        <end position="141"/>
    </location>
</feature>
<dbReference type="WBParaSite" id="TMUE_0000001338.1">
    <property type="protein sequence ID" value="TMUE_0000001338.1"/>
    <property type="gene ID" value="WBGene00297235"/>
</dbReference>
<feature type="transmembrane region" description="Helical" evidence="6">
    <location>
        <begin position="351"/>
        <end position="371"/>
    </location>
</feature>
<reference evidence="7" key="2">
    <citation type="submission" date="2014-03" db="EMBL/GenBank/DDBJ databases">
        <title>The whipworm genome and dual-species transcriptomics of an intimate host-pathogen interaction.</title>
        <authorList>
            <person name="Foth B.J."/>
            <person name="Tsai I.J."/>
            <person name="Reid A.J."/>
            <person name="Bancroft A.J."/>
            <person name="Nichol S."/>
            <person name="Tracey A."/>
            <person name="Holroyd N."/>
            <person name="Cotton J.A."/>
            <person name="Stanley E.J."/>
            <person name="Zarowiecki M."/>
            <person name="Liu J.Z."/>
            <person name="Huckvale T."/>
            <person name="Cooper P.J."/>
            <person name="Grencis R.K."/>
            <person name="Berriman M."/>
        </authorList>
    </citation>
    <scope>NUCLEOTIDE SEQUENCE [LARGE SCALE GENOMIC DNA]</scope>
    <source>
        <strain evidence="7">Edinburgh</strain>
    </source>
</reference>
<dbReference type="Pfam" id="PF00335">
    <property type="entry name" value="Tetraspanin"/>
    <property type="match status" value="1"/>
</dbReference>
<feature type="compositionally biased region" description="Basic and acidic residues" evidence="5">
    <location>
        <begin position="1"/>
        <end position="11"/>
    </location>
</feature>
<accession>A0A5S6QYF2</accession>
<dbReference type="STRING" id="70415.A0A5S6QYF2"/>
<name>A0A5S6QYF2_TRIMR</name>
<dbReference type="InterPro" id="IPR008952">
    <property type="entry name" value="Tetraspanin_EC2_sf"/>
</dbReference>
<keyword evidence="4 6" id="KW-0472">Membrane</keyword>
<dbReference type="Gene3D" id="1.10.1450.10">
    <property type="entry name" value="Tetraspanin"/>
    <property type="match status" value="1"/>
</dbReference>
<evidence type="ECO:0000313" key="9">
    <source>
        <dbReference type="WBParaSite" id="TMUE_3000011942.1"/>
    </source>
</evidence>
<keyword evidence="7" id="KW-1185">Reference proteome</keyword>
<reference evidence="7" key="1">
    <citation type="submission" date="2013-11" db="EMBL/GenBank/DDBJ databases">
        <authorList>
            <person name="Aslett M."/>
        </authorList>
    </citation>
    <scope>NUCLEOTIDE SEQUENCE [LARGE SCALE GENOMIC DNA]</scope>
    <source>
        <strain evidence="7">Edinburgh</strain>
    </source>
</reference>
<feature type="region of interest" description="Disordered" evidence="5">
    <location>
        <begin position="1"/>
        <end position="25"/>
    </location>
</feature>
<sequence>MGRGKWVERAQPKSSSYSQPISPESKMQSTIAGQSTYATQIETAAEDFGDQLTATTRFLQYTTTILLVILCHLALLSSIHYAKLNETIEQVIKKTSQFVHEENRTLADTIELVKTPVPLLISLGYIQTAVALLGIWGIVTVQTRCINYYAVLTITFLIAVAPSFLIAAFATWVNLEVEAEVLYKSYISHFYGTAYKTQHFEDMIDELQSSYGCCGVDGEPKLGAYSHVIYYTENTNWGIVQAAKIKWDNEALFPMTPESCCRIQEPGCSEDRYENRLDVSSSNVEKWNKIIYTEGCRKDIPRAFTYIAVRKELISALCIHLITIGMAIAIAQSIGGVKRSSVDWDIKLAKVACYILVVYFGIFCVLGHFLING</sequence>
<evidence type="ECO:0000256" key="6">
    <source>
        <dbReference type="SAM" id="Phobius"/>
    </source>
</evidence>
<evidence type="ECO:0000256" key="5">
    <source>
        <dbReference type="SAM" id="MobiDB-lite"/>
    </source>
</evidence>
<feature type="transmembrane region" description="Helical" evidence="6">
    <location>
        <begin position="148"/>
        <end position="173"/>
    </location>
</feature>
<feature type="compositionally biased region" description="Low complexity" evidence="5">
    <location>
        <begin position="12"/>
        <end position="25"/>
    </location>
</feature>
<comment type="subcellular location">
    <subcellularLocation>
        <location evidence="1">Membrane</location>
        <topology evidence="1">Multi-pass membrane protein</topology>
    </subcellularLocation>
</comment>
<evidence type="ECO:0000313" key="7">
    <source>
        <dbReference type="Proteomes" id="UP000046395"/>
    </source>
</evidence>
<evidence type="ECO:0000256" key="3">
    <source>
        <dbReference type="ARBA" id="ARBA00022989"/>
    </source>
</evidence>
<dbReference type="WBParaSite" id="TMUE_3000011942.1">
    <property type="protein sequence ID" value="TMUE_3000011942.1"/>
    <property type="gene ID" value="WBGene00301433"/>
</dbReference>
<keyword evidence="2 6" id="KW-0812">Transmembrane</keyword>
<keyword evidence="3 6" id="KW-1133">Transmembrane helix</keyword>
<dbReference type="AlphaFoldDB" id="A0A5S6QYF2"/>
<evidence type="ECO:0000313" key="8">
    <source>
        <dbReference type="WBParaSite" id="TMUE_0000001338.1"/>
    </source>
</evidence>
<feature type="transmembrane region" description="Helical" evidence="6">
    <location>
        <begin position="313"/>
        <end position="331"/>
    </location>
</feature>
<reference evidence="8 9" key="3">
    <citation type="submission" date="2019-12" db="UniProtKB">
        <authorList>
            <consortium name="WormBaseParasite"/>
        </authorList>
    </citation>
    <scope>IDENTIFICATION</scope>
</reference>
<dbReference type="InterPro" id="IPR018499">
    <property type="entry name" value="Tetraspanin/Peripherin"/>
</dbReference>
<protein>
    <submittedName>
        <fullName evidence="8 9">Tetraspanin</fullName>
    </submittedName>
</protein>